<feature type="transmembrane region" description="Helical" evidence="1">
    <location>
        <begin position="29"/>
        <end position="48"/>
    </location>
</feature>
<keyword evidence="1" id="KW-0812">Transmembrane</keyword>
<gene>
    <name evidence="2" type="ORF">DFO77_102147</name>
</gene>
<organism evidence="2 3">
    <name type="scientific">Marinilabilia salmonicolor</name>
    <dbReference type="NCBI Taxonomy" id="989"/>
    <lineage>
        <taxon>Bacteria</taxon>
        <taxon>Pseudomonadati</taxon>
        <taxon>Bacteroidota</taxon>
        <taxon>Bacteroidia</taxon>
        <taxon>Marinilabiliales</taxon>
        <taxon>Marinilabiliaceae</taxon>
        <taxon>Marinilabilia</taxon>
    </lineage>
</organism>
<accession>A0A2T0XII2</accession>
<dbReference type="OrthoDB" id="1121986at2"/>
<reference evidence="2 3" key="1">
    <citation type="submission" date="2018-07" db="EMBL/GenBank/DDBJ databases">
        <title>Freshwater and sediment microbial communities from various areas in North America, analyzing microbe dynamics in response to fracking.</title>
        <authorList>
            <person name="Lamendella R."/>
        </authorList>
    </citation>
    <scope>NUCLEOTIDE SEQUENCE [LARGE SCALE GENOMIC DNA]</scope>
    <source>
        <strain evidence="2 3">160A</strain>
    </source>
</reference>
<evidence type="ECO:0000256" key="1">
    <source>
        <dbReference type="SAM" id="Phobius"/>
    </source>
</evidence>
<name>A0A2T0XII2_9BACT</name>
<evidence type="ECO:0000313" key="2">
    <source>
        <dbReference type="EMBL" id="RCW38993.1"/>
    </source>
</evidence>
<evidence type="ECO:0000313" key="3">
    <source>
        <dbReference type="Proteomes" id="UP000252733"/>
    </source>
</evidence>
<proteinExistence type="predicted"/>
<dbReference type="RefSeq" id="WP_106153278.1">
    <property type="nucleotide sequence ID" value="NZ_PVTS01000009.1"/>
</dbReference>
<keyword evidence="1" id="KW-1133">Transmembrane helix</keyword>
<comment type="caution">
    <text evidence="2">The sequence shown here is derived from an EMBL/GenBank/DDBJ whole genome shotgun (WGS) entry which is preliminary data.</text>
</comment>
<dbReference type="AlphaFoldDB" id="A0A2T0XII2"/>
<feature type="transmembrane region" description="Helical" evidence="1">
    <location>
        <begin position="55"/>
        <end position="74"/>
    </location>
</feature>
<feature type="transmembrane region" description="Helical" evidence="1">
    <location>
        <begin position="86"/>
        <end position="105"/>
    </location>
</feature>
<dbReference type="EMBL" id="QPIZ01000002">
    <property type="protein sequence ID" value="RCW38993.1"/>
    <property type="molecule type" value="Genomic_DNA"/>
</dbReference>
<sequence>MNNKIFLFTGLFLVFVAVGLRIFSVDWYSYVLIAGISLKVLYLTLGLLNGSLAGGRYLVMLFAGIAMVGTGGFLKGEPSTALIGSLLMYAGFLLKAVSIVFMVVVGRKRRMQTKELLN</sequence>
<keyword evidence="3" id="KW-1185">Reference proteome</keyword>
<dbReference type="Proteomes" id="UP000252733">
    <property type="component" value="Unassembled WGS sequence"/>
</dbReference>
<protein>
    <submittedName>
        <fullName evidence="2">Uncharacterized protein</fullName>
    </submittedName>
</protein>
<keyword evidence="1" id="KW-0472">Membrane</keyword>